<name>A0ABP9URW0_9BACT</name>
<evidence type="ECO:0000313" key="2">
    <source>
        <dbReference type="Proteomes" id="UP001476282"/>
    </source>
</evidence>
<evidence type="ECO:0000313" key="1">
    <source>
        <dbReference type="EMBL" id="GAA5483985.1"/>
    </source>
</evidence>
<dbReference type="EMBL" id="BAABRI010000019">
    <property type="protein sequence ID" value="GAA5483985.1"/>
    <property type="molecule type" value="Genomic_DNA"/>
</dbReference>
<dbReference type="RefSeq" id="WP_353568084.1">
    <property type="nucleotide sequence ID" value="NZ_BAABRI010000019.1"/>
</dbReference>
<organism evidence="1 2">
    <name type="scientific">Haloferula sargassicola</name>
    <dbReference type="NCBI Taxonomy" id="490096"/>
    <lineage>
        <taxon>Bacteria</taxon>
        <taxon>Pseudomonadati</taxon>
        <taxon>Verrucomicrobiota</taxon>
        <taxon>Verrucomicrobiia</taxon>
        <taxon>Verrucomicrobiales</taxon>
        <taxon>Verrucomicrobiaceae</taxon>
        <taxon>Haloferula</taxon>
    </lineage>
</organism>
<protein>
    <submittedName>
        <fullName evidence="1">Uncharacterized protein</fullName>
    </submittedName>
</protein>
<keyword evidence="2" id="KW-1185">Reference proteome</keyword>
<gene>
    <name evidence="1" type="ORF">Hsar01_03222</name>
</gene>
<sequence length="205" mass="23792">MSINAEGLTPEMRLQAGHYEVLGETYAAFELFEHGWNPYSRFLDVDKVDFILRKLHASKPIYREAQVKFGKLYSVGSKWEKALFDVTSWRLFKPDEFSAYDDRKDFFLIYVLSAGTGTDREIFVFPIKEFNRLIDLAITRGSKKGGTKKAMYISRSKADTGRWFMRKVGGKMERITEENCIEVSRFRRAFHLLDLADTKGKVRSS</sequence>
<accession>A0ABP9URW0</accession>
<dbReference type="Proteomes" id="UP001476282">
    <property type="component" value="Unassembled WGS sequence"/>
</dbReference>
<comment type="caution">
    <text evidence="1">The sequence shown here is derived from an EMBL/GenBank/DDBJ whole genome shotgun (WGS) entry which is preliminary data.</text>
</comment>
<proteinExistence type="predicted"/>
<reference evidence="1 2" key="1">
    <citation type="submission" date="2024-02" db="EMBL/GenBank/DDBJ databases">
        <title>Haloferula sargassicola NBRC 104335.</title>
        <authorList>
            <person name="Ichikawa N."/>
            <person name="Katano-Makiyama Y."/>
            <person name="Hidaka K."/>
        </authorList>
    </citation>
    <scope>NUCLEOTIDE SEQUENCE [LARGE SCALE GENOMIC DNA]</scope>
    <source>
        <strain evidence="1 2">NBRC 104335</strain>
    </source>
</reference>